<evidence type="ECO:0000313" key="2">
    <source>
        <dbReference type="Proteomes" id="UP000000768"/>
    </source>
</evidence>
<reference evidence="1 2" key="1">
    <citation type="journal article" date="2009" name="Nature">
        <title>The Sorghum bicolor genome and the diversification of grasses.</title>
        <authorList>
            <person name="Paterson A.H."/>
            <person name="Bowers J.E."/>
            <person name="Bruggmann R."/>
            <person name="Dubchak I."/>
            <person name="Grimwood J."/>
            <person name="Gundlach H."/>
            <person name="Haberer G."/>
            <person name="Hellsten U."/>
            <person name="Mitros T."/>
            <person name="Poliakov A."/>
            <person name="Schmutz J."/>
            <person name="Spannagl M."/>
            <person name="Tang H."/>
            <person name="Wang X."/>
            <person name="Wicker T."/>
            <person name="Bharti A.K."/>
            <person name="Chapman J."/>
            <person name="Feltus F.A."/>
            <person name="Gowik U."/>
            <person name="Grigoriev I.V."/>
            <person name="Lyons E."/>
            <person name="Maher C.A."/>
            <person name="Martis M."/>
            <person name="Narechania A."/>
            <person name="Otillar R.P."/>
            <person name="Penning B.W."/>
            <person name="Salamov A.A."/>
            <person name="Wang Y."/>
            <person name="Zhang L."/>
            <person name="Carpita N.C."/>
            <person name="Freeling M."/>
            <person name="Gingle A.R."/>
            <person name="Hash C.T."/>
            <person name="Keller B."/>
            <person name="Klein P."/>
            <person name="Kresovich S."/>
            <person name="McCann M.C."/>
            <person name="Ming R."/>
            <person name="Peterson D.G."/>
            <person name="Mehboob-ur-Rahman"/>
            <person name="Ware D."/>
            <person name="Westhoff P."/>
            <person name="Mayer K.F."/>
            <person name="Messing J."/>
            <person name="Rokhsar D.S."/>
        </authorList>
    </citation>
    <scope>NUCLEOTIDE SEQUENCE [LARGE SCALE GENOMIC DNA]</scope>
    <source>
        <strain evidence="2">cv. BTx623</strain>
    </source>
</reference>
<dbReference type="InParanoid" id="A0A1Z5R2V3"/>
<dbReference type="EMBL" id="CM000768">
    <property type="protein sequence ID" value="OQU78087.1"/>
    <property type="molecule type" value="Genomic_DNA"/>
</dbReference>
<sequence>MQCQLLSSGCRSMLGARVGCSLTVLTVTSGTALVADLSPPPPPLPLFSLLPSTGTAKCKSIRAWIDLSFSLCKSVFFFFFEPLECALVPALEPTALASDGNQTRLSI</sequence>
<accession>A0A1Z5R2V3</accession>
<dbReference type="Gramene" id="OQU78087">
    <property type="protein sequence ID" value="OQU78087"/>
    <property type="gene ID" value="SORBI_3009G152140"/>
</dbReference>
<keyword evidence="2" id="KW-1185">Reference proteome</keyword>
<name>A0A1Z5R2V3_SORBI</name>
<dbReference type="Proteomes" id="UP000000768">
    <property type="component" value="Chromosome 9"/>
</dbReference>
<protein>
    <submittedName>
        <fullName evidence="1">Uncharacterized protein</fullName>
    </submittedName>
</protein>
<proteinExistence type="predicted"/>
<dbReference type="AlphaFoldDB" id="A0A1Z5R2V3"/>
<evidence type="ECO:0000313" key="1">
    <source>
        <dbReference type="EMBL" id="OQU78087.1"/>
    </source>
</evidence>
<organism evidence="1 2">
    <name type="scientific">Sorghum bicolor</name>
    <name type="common">Sorghum</name>
    <name type="synonym">Sorghum vulgare</name>
    <dbReference type="NCBI Taxonomy" id="4558"/>
    <lineage>
        <taxon>Eukaryota</taxon>
        <taxon>Viridiplantae</taxon>
        <taxon>Streptophyta</taxon>
        <taxon>Embryophyta</taxon>
        <taxon>Tracheophyta</taxon>
        <taxon>Spermatophyta</taxon>
        <taxon>Magnoliopsida</taxon>
        <taxon>Liliopsida</taxon>
        <taxon>Poales</taxon>
        <taxon>Poaceae</taxon>
        <taxon>PACMAD clade</taxon>
        <taxon>Panicoideae</taxon>
        <taxon>Andropogonodae</taxon>
        <taxon>Andropogoneae</taxon>
        <taxon>Sorghinae</taxon>
        <taxon>Sorghum</taxon>
    </lineage>
</organism>
<reference evidence="2" key="2">
    <citation type="journal article" date="2018" name="Plant J.">
        <title>The Sorghum bicolor reference genome: improved assembly, gene annotations, a transcriptome atlas, and signatures of genome organization.</title>
        <authorList>
            <person name="McCormick R.F."/>
            <person name="Truong S.K."/>
            <person name="Sreedasyam A."/>
            <person name="Jenkins J."/>
            <person name="Shu S."/>
            <person name="Sims D."/>
            <person name="Kennedy M."/>
            <person name="Amirebrahimi M."/>
            <person name="Weers B.D."/>
            <person name="McKinley B."/>
            <person name="Mattison A."/>
            <person name="Morishige D.T."/>
            <person name="Grimwood J."/>
            <person name="Schmutz J."/>
            <person name="Mullet J.E."/>
        </authorList>
    </citation>
    <scope>NUCLEOTIDE SEQUENCE [LARGE SCALE GENOMIC DNA]</scope>
    <source>
        <strain evidence="2">cv. BTx623</strain>
    </source>
</reference>
<dbReference type="OMA" id="SGCRSML"/>
<gene>
    <name evidence="1" type="ORF">SORBI_3009G152140</name>
</gene>